<dbReference type="EMBL" id="SMBX01000005">
    <property type="protein sequence ID" value="TCU98314.1"/>
    <property type="molecule type" value="Genomic_DNA"/>
</dbReference>
<evidence type="ECO:0000256" key="3">
    <source>
        <dbReference type="PIRSR" id="PIRSR037238-1"/>
    </source>
</evidence>
<dbReference type="InterPro" id="IPR002933">
    <property type="entry name" value="Peptidase_M20"/>
</dbReference>
<feature type="domain" description="Peptidase M20 dimerisation" evidence="4">
    <location>
        <begin position="174"/>
        <end position="270"/>
    </location>
</feature>
<proteinExistence type="predicted"/>
<evidence type="ECO:0000313" key="6">
    <source>
        <dbReference type="Proteomes" id="UP000294692"/>
    </source>
</evidence>
<accession>A0A4R3V7H3</accession>
<evidence type="ECO:0000259" key="4">
    <source>
        <dbReference type="Pfam" id="PF07687"/>
    </source>
</evidence>
<dbReference type="Gene3D" id="3.40.630.10">
    <property type="entry name" value="Zn peptidases"/>
    <property type="match status" value="1"/>
</dbReference>
<dbReference type="SUPFAM" id="SSF53187">
    <property type="entry name" value="Zn-dependent exopeptidases"/>
    <property type="match status" value="1"/>
</dbReference>
<dbReference type="SUPFAM" id="SSF55031">
    <property type="entry name" value="Bacterial exopeptidase dimerisation domain"/>
    <property type="match status" value="1"/>
</dbReference>
<dbReference type="PIRSF" id="PIRSF037238">
    <property type="entry name" value="Carboxypeptidase_G2"/>
    <property type="match status" value="1"/>
</dbReference>
<keyword evidence="6" id="KW-1185">Reference proteome</keyword>
<dbReference type="RefSeq" id="WP_132476988.1">
    <property type="nucleotide sequence ID" value="NZ_JBHRVM010000001.1"/>
</dbReference>
<reference evidence="5 6" key="1">
    <citation type="submission" date="2019-03" db="EMBL/GenBank/DDBJ databases">
        <title>Genomic Encyclopedia of Type Strains, Phase IV (KMG-IV): sequencing the most valuable type-strain genomes for metagenomic binning, comparative biology and taxonomic classification.</title>
        <authorList>
            <person name="Goeker M."/>
        </authorList>
    </citation>
    <scope>NUCLEOTIDE SEQUENCE [LARGE SCALE GENOMIC DNA]</scope>
    <source>
        <strain evidence="5 6">DSM 100048</strain>
    </source>
</reference>
<feature type="active site" description="Proton acceptor" evidence="3">
    <location>
        <position position="137"/>
    </location>
</feature>
<dbReference type="Pfam" id="PF07687">
    <property type="entry name" value="M20_dimer"/>
    <property type="match status" value="1"/>
</dbReference>
<dbReference type="CDD" id="cd03885">
    <property type="entry name" value="M20_CPDG2"/>
    <property type="match status" value="1"/>
</dbReference>
<comment type="caution">
    <text evidence="5">The sequence shown here is derived from an EMBL/GenBank/DDBJ whole genome shotgun (WGS) entry which is preliminary data.</text>
</comment>
<dbReference type="Pfam" id="PF01546">
    <property type="entry name" value="Peptidase_M20"/>
    <property type="match status" value="1"/>
</dbReference>
<sequence>MHTTQDTLIAGIRKWVEIESPSQRPDTIAALANVIAGDAAALGLKTSLHKVGSFDAPALRISNRADGNTRKGIVVLGHMDTVHPVGTLQENPFRIEDGRAYGPGIYDMKAGDYLAMSALAHEPETALPVDILLTPDEEISSVHSRGFIEDFARTYAKYVLVAEPARPNGGRLVTERKGIGRIRLCTCGRQAHAGLQHALGRSAIKEMARQVLALESLTDYERGITVSVGTIHGGTTPNVVPGRCEAEADFRVPDMDALQQLQQRIESLRTADADVGLQASLNLRRPPMNKTAQTQALLDTLLQLSAQAGLNIEEAPMTGGASDANFTAALGIPSIDGLGADGDGAHTLHEHILVDTLVKRHEFWRLVLRGLG</sequence>
<dbReference type="PANTHER" id="PTHR43808">
    <property type="entry name" value="ACETYLORNITHINE DEACETYLASE"/>
    <property type="match status" value="1"/>
</dbReference>
<evidence type="ECO:0000256" key="2">
    <source>
        <dbReference type="ARBA" id="ARBA00022801"/>
    </source>
</evidence>
<dbReference type="InterPro" id="IPR050072">
    <property type="entry name" value="Peptidase_M20A"/>
</dbReference>
<dbReference type="GO" id="GO:0046872">
    <property type="term" value="F:metal ion binding"/>
    <property type="evidence" value="ECO:0007669"/>
    <property type="project" value="UniProtKB-KW"/>
</dbReference>
<gene>
    <name evidence="5" type="ORF">EV686_10511</name>
</gene>
<keyword evidence="5" id="KW-0121">Carboxypeptidase</keyword>
<dbReference type="Gene3D" id="3.30.70.360">
    <property type="match status" value="1"/>
</dbReference>
<organism evidence="5 6">
    <name type="scientific">Paracandidimonas soli</name>
    <dbReference type="NCBI Taxonomy" id="1917182"/>
    <lineage>
        <taxon>Bacteria</taxon>
        <taxon>Pseudomonadati</taxon>
        <taxon>Pseudomonadota</taxon>
        <taxon>Betaproteobacteria</taxon>
        <taxon>Burkholderiales</taxon>
        <taxon>Alcaligenaceae</taxon>
        <taxon>Paracandidimonas</taxon>
    </lineage>
</organism>
<dbReference type="GO" id="GO:0004180">
    <property type="term" value="F:carboxypeptidase activity"/>
    <property type="evidence" value="ECO:0007669"/>
    <property type="project" value="UniProtKB-KW"/>
</dbReference>
<dbReference type="InterPro" id="IPR011650">
    <property type="entry name" value="Peptidase_M20_dimer"/>
</dbReference>
<keyword evidence="2" id="KW-0378">Hydrolase</keyword>
<feature type="active site" evidence="3">
    <location>
        <position position="80"/>
    </location>
</feature>
<dbReference type="PANTHER" id="PTHR43808:SF9">
    <property type="entry name" value="BLL0789 PROTEIN"/>
    <property type="match status" value="1"/>
</dbReference>
<dbReference type="OrthoDB" id="9776600at2"/>
<evidence type="ECO:0000313" key="5">
    <source>
        <dbReference type="EMBL" id="TCU98314.1"/>
    </source>
</evidence>
<evidence type="ECO:0000256" key="1">
    <source>
        <dbReference type="ARBA" id="ARBA00022723"/>
    </source>
</evidence>
<keyword evidence="5" id="KW-0645">Protease</keyword>
<dbReference type="AlphaFoldDB" id="A0A4R3V7H3"/>
<dbReference type="InterPro" id="IPR017150">
    <property type="entry name" value="Pept_M20_glutamate_carboxypep"/>
</dbReference>
<dbReference type="Proteomes" id="UP000294692">
    <property type="component" value="Unassembled WGS sequence"/>
</dbReference>
<dbReference type="InterPro" id="IPR036264">
    <property type="entry name" value="Bact_exopeptidase_dim_dom"/>
</dbReference>
<name>A0A4R3V7H3_9BURK</name>
<keyword evidence="1" id="KW-0479">Metal-binding</keyword>
<protein>
    <submittedName>
        <fullName evidence="5">Glutamate carboxypeptidase</fullName>
    </submittedName>
</protein>